<dbReference type="PIRSF" id="PIRSF000530">
    <property type="entry name" value="Galactokinase"/>
    <property type="match status" value="1"/>
</dbReference>
<evidence type="ECO:0000256" key="6">
    <source>
        <dbReference type="ARBA" id="ARBA00022741"/>
    </source>
</evidence>
<dbReference type="AlphaFoldDB" id="A0AAV5S2Y2"/>
<dbReference type="EC" id="2.7.1.6" evidence="3"/>
<dbReference type="SUPFAM" id="SSF54211">
    <property type="entry name" value="Ribosomal protein S5 domain 2-like"/>
    <property type="match status" value="1"/>
</dbReference>
<gene>
    <name evidence="15" type="ORF">DAKH74_046560</name>
</gene>
<evidence type="ECO:0000256" key="10">
    <source>
        <dbReference type="ARBA" id="ARBA00023277"/>
    </source>
</evidence>
<dbReference type="InterPro" id="IPR006203">
    <property type="entry name" value="GHMP_knse_ATP-bd_CS"/>
</dbReference>
<organism evidence="15 16">
    <name type="scientific">Maudiozyma humilis</name>
    <name type="common">Sour dough yeast</name>
    <name type="synonym">Kazachstania humilis</name>
    <dbReference type="NCBI Taxonomy" id="51915"/>
    <lineage>
        <taxon>Eukaryota</taxon>
        <taxon>Fungi</taxon>
        <taxon>Dikarya</taxon>
        <taxon>Ascomycota</taxon>
        <taxon>Saccharomycotina</taxon>
        <taxon>Saccharomycetes</taxon>
        <taxon>Saccharomycetales</taxon>
        <taxon>Saccharomycetaceae</taxon>
        <taxon>Maudiozyma</taxon>
    </lineage>
</organism>
<evidence type="ECO:0000256" key="11">
    <source>
        <dbReference type="ARBA" id="ARBA00029590"/>
    </source>
</evidence>
<keyword evidence="5" id="KW-0808">Transferase</keyword>
<dbReference type="InterPro" id="IPR019741">
    <property type="entry name" value="Galactokinase_CS"/>
</dbReference>
<keyword evidence="7" id="KW-0418">Kinase</keyword>
<evidence type="ECO:0000256" key="7">
    <source>
        <dbReference type="ARBA" id="ARBA00022777"/>
    </source>
</evidence>
<dbReference type="InterPro" id="IPR019539">
    <property type="entry name" value="GalKase_N"/>
</dbReference>
<evidence type="ECO:0000256" key="3">
    <source>
        <dbReference type="ARBA" id="ARBA00012315"/>
    </source>
</evidence>
<evidence type="ECO:0000259" key="14">
    <source>
        <dbReference type="Pfam" id="PF10509"/>
    </source>
</evidence>
<dbReference type="Proteomes" id="UP001377567">
    <property type="component" value="Unassembled WGS sequence"/>
</dbReference>
<evidence type="ECO:0000256" key="12">
    <source>
        <dbReference type="ARBA" id="ARBA00049538"/>
    </source>
</evidence>
<feature type="domain" description="GHMP kinase N-terminal" evidence="13">
    <location>
        <begin position="162"/>
        <end position="244"/>
    </location>
</feature>
<dbReference type="PROSITE" id="PS00106">
    <property type="entry name" value="GALACTOKINASE"/>
    <property type="match status" value="1"/>
</dbReference>
<dbReference type="NCBIfam" id="TIGR00131">
    <property type="entry name" value="gal_kin"/>
    <property type="match status" value="1"/>
</dbReference>
<dbReference type="GO" id="GO:0005524">
    <property type="term" value="F:ATP binding"/>
    <property type="evidence" value="ECO:0007669"/>
    <property type="project" value="UniProtKB-KW"/>
</dbReference>
<comment type="caution">
    <text evidence="15">The sequence shown here is derived from an EMBL/GenBank/DDBJ whole genome shotgun (WGS) entry which is preliminary data.</text>
</comment>
<keyword evidence="10" id="KW-0119">Carbohydrate metabolism</keyword>
<dbReference type="InterPro" id="IPR036554">
    <property type="entry name" value="GHMP_kinase_C_sf"/>
</dbReference>
<reference evidence="15 16" key="1">
    <citation type="journal article" date="2023" name="Elife">
        <title>Identification of key yeast species and microbe-microbe interactions impacting larval growth of Drosophila in the wild.</title>
        <authorList>
            <person name="Mure A."/>
            <person name="Sugiura Y."/>
            <person name="Maeda R."/>
            <person name="Honda K."/>
            <person name="Sakurai N."/>
            <person name="Takahashi Y."/>
            <person name="Watada M."/>
            <person name="Katoh T."/>
            <person name="Gotoh A."/>
            <person name="Gotoh Y."/>
            <person name="Taniguchi I."/>
            <person name="Nakamura K."/>
            <person name="Hayashi T."/>
            <person name="Katayama T."/>
            <person name="Uemura T."/>
            <person name="Hattori Y."/>
        </authorList>
    </citation>
    <scope>NUCLEOTIDE SEQUENCE [LARGE SCALE GENOMIC DNA]</scope>
    <source>
        <strain evidence="15 16">KH-74</strain>
    </source>
</reference>
<sequence>MSTNEQIFVPQYHLDDLKASKEYSAASAAGSTSSSAHSHTLVDKLPAVLEAFTATYGHPPQFIAHSPGRANLIGEHIDYSDFSVLPLPLERDMLCAVRPLPFSETQNPAVTLANSQPQRFAGRRFDLPLDGTQVTIDPSVSDWSNYFKCGLYVAQLYLKEICPERYCSRPLCGMEVLCQGDVPVGSGLGSSAAIICAVTLAVVRANMGMQYKVPKADLLRITATAEHYLGVSNGGMDQAASIYGLRGHALRVDFKPQLTATPVQFPRMGPHWDIEFIVADTLVEVNRYDTASTNYNLRVIEMLIAANILARHYGVAMNYDLSSNVRKGNLSDFMNAYLGLHRAQLDFSVDSSIDSRMKQLQLMLTLVEECLGPLRDGSSADDVSKALECSREEFTREYLMLFPIRFQVLQIYKRAKHIYSEALRVMQTLKLFADTDEHNRDFTFYTEFGALMNESQRSCDTLYDCSSPEIDALCRIARQNGAYGY</sequence>
<dbReference type="GO" id="GO:0004335">
    <property type="term" value="F:galactokinase activity"/>
    <property type="evidence" value="ECO:0007669"/>
    <property type="project" value="UniProtKB-EC"/>
</dbReference>
<keyword evidence="9" id="KW-0299">Galactose metabolism</keyword>
<comment type="pathway">
    <text evidence="1">Carbohydrate metabolism; galactose metabolism.</text>
</comment>
<dbReference type="PRINTS" id="PR00473">
    <property type="entry name" value="GALCTOKINASE"/>
</dbReference>
<dbReference type="InterPro" id="IPR006206">
    <property type="entry name" value="Mevalonate/galactokinase"/>
</dbReference>
<keyword evidence="8" id="KW-0067">ATP-binding</keyword>
<evidence type="ECO:0000256" key="8">
    <source>
        <dbReference type="ARBA" id="ARBA00022840"/>
    </source>
</evidence>
<dbReference type="FunFam" id="1.20.1440.340:FF:000003">
    <property type="entry name" value="GAL1p Galactokinase"/>
    <property type="match status" value="1"/>
</dbReference>
<evidence type="ECO:0000313" key="16">
    <source>
        <dbReference type="Proteomes" id="UP001377567"/>
    </source>
</evidence>
<evidence type="ECO:0000313" key="15">
    <source>
        <dbReference type="EMBL" id="GMM58040.1"/>
    </source>
</evidence>
<dbReference type="InterPro" id="IPR000705">
    <property type="entry name" value="Galactokinase"/>
</dbReference>
<dbReference type="PANTHER" id="PTHR10457:SF7">
    <property type="entry name" value="GALACTOKINASE-RELATED"/>
    <property type="match status" value="1"/>
</dbReference>
<dbReference type="GO" id="GO:0006012">
    <property type="term" value="P:galactose metabolic process"/>
    <property type="evidence" value="ECO:0007669"/>
    <property type="project" value="UniProtKB-KW"/>
</dbReference>
<name>A0AAV5S2Y2_MAUHU</name>
<dbReference type="PROSITE" id="PS00627">
    <property type="entry name" value="GHMP_KINASES_ATP"/>
    <property type="match status" value="1"/>
</dbReference>
<evidence type="ECO:0000256" key="2">
    <source>
        <dbReference type="ARBA" id="ARBA00006566"/>
    </source>
</evidence>
<dbReference type="PRINTS" id="PR00959">
    <property type="entry name" value="MEVGALKINASE"/>
</dbReference>
<evidence type="ECO:0000256" key="9">
    <source>
        <dbReference type="ARBA" id="ARBA00023144"/>
    </source>
</evidence>
<evidence type="ECO:0000259" key="13">
    <source>
        <dbReference type="Pfam" id="PF00288"/>
    </source>
</evidence>
<dbReference type="InterPro" id="IPR020568">
    <property type="entry name" value="Ribosomal_Su5_D2-typ_SF"/>
</dbReference>
<dbReference type="GO" id="GO:0005829">
    <property type="term" value="C:cytosol"/>
    <property type="evidence" value="ECO:0007669"/>
    <property type="project" value="TreeGrafter"/>
</dbReference>
<dbReference type="InterPro" id="IPR014721">
    <property type="entry name" value="Ribsml_uS5_D2-typ_fold_subgr"/>
</dbReference>
<comment type="similarity">
    <text evidence="2">Belongs to the GHMP kinase family. GalK subfamily.</text>
</comment>
<comment type="catalytic activity">
    <reaction evidence="12">
        <text>alpha-D-galactose + ATP = alpha-D-galactose 1-phosphate + ADP + H(+)</text>
        <dbReference type="Rhea" id="RHEA:13553"/>
        <dbReference type="ChEBI" id="CHEBI:15378"/>
        <dbReference type="ChEBI" id="CHEBI:28061"/>
        <dbReference type="ChEBI" id="CHEBI:30616"/>
        <dbReference type="ChEBI" id="CHEBI:58336"/>
        <dbReference type="ChEBI" id="CHEBI:456216"/>
        <dbReference type="EC" id="2.7.1.6"/>
    </reaction>
    <physiologicalReaction direction="left-to-right" evidence="12">
        <dbReference type="Rhea" id="RHEA:13554"/>
    </physiologicalReaction>
</comment>
<dbReference type="PANTHER" id="PTHR10457">
    <property type="entry name" value="MEVALONATE KINASE/GALACTOKINASE"/>
    <property type="match status" value="1"/>
</dbReference>
<evidence type="ECO:0000256" key="4">
    <source>
        <dbReference type="ARBA" id="ARBA00019487"/>
    </source>
</evidence>
<protein>
    <recommendedName>
        <fullName evidence="4">Galactokinase</fullName>
        <ecNumber evidence="3">2.7.1.6</ecNumber>
    </recommendedName>
    <alternativeName>
        <fullName evidence="11">Galactose kinase</fullName>
    </alternativeName>
</protein>
<proteinExistence type="inferred from homology"/>
<dbReference type="GO" id="GO:0000411">
    <property type="term" value="P:positive regulation of transcription by galactose"/>
    <property type="evidence" value="ECO:0007669"/>
    <property type="project" value="UniProtKB-ARBA"/>
</dbReference>
<dbReference type="Gene3D" id="3.30.230.10">
    <property type="match status" value="1"/>
</dbReference>
<keyword evidence="6" id="KW-0547">Nucleotide-binding</keyword>
<dbReference type="EMBL" id="BTGD01000018">
    <property type="protein sequence ID" value="GMM58040.1"/>
    <property type="molecule type" value="Genomic_DNA"/>
</dbReference>
<dbReference type="FunFam" id="3.30.230.10:FF:000056">
    <property type="entry name" value="GAL1p Galactokinase"/>
    <property type="match status" value="1"/>
</dbReference>
<dbReference type="Gene3D" id="1.20.1440.340">
    <property type="match status" value="1"/>
</dbReference>
<dbReference type="Pfam" id="PF00288">
    <property type="entry name" value="GHMP_kinases_N"/>
    <property type="match status" value="1"/>
</dbReference>
<dbReference type="SUPFAM" id="SSF55060">
    <property type="entry name" value="GHMP Kinase, C-terminal domain"/>
    <property type="match status" value="1"/>
</dbReference>
<feature type="domain" description="Galactokinase N-terminal" evidence="14">
    <location>
        <begin position="50"/>
        <end position="99"/>
    </location>
</feature>
<dbReference type="InterPro" id="IPR006204">
    <property type="entry name" value="GHMP_kinase_N_dom"/>
</dbReference>
<evidence type="ECO:0000256" key="1">
    <source>
        <dbReference type="ARBA" id="ARBA00004947"/>
    </source>
</evidence>
<accession>A0AAV5S2Y2</accession>
<dbReference type="Pfam" id="PF10509">
    <property type="entry name" value="GalKase_gal_bdg"/>
    <property type="match status" value="1"/>
</dbReference>
<keyword evidence="16" id="KW-1185">Reference proteome</keyword>
<evidence type="ECO:0000256" key="5">
    <source>
        <dbReference type="ARBA" id="ARBA00022679"/>
    </source>
</evidence>